<dbReference type="Proteomes" id="UP000075806">
    <property type="component" value="Unassembled WGS sequence"/>
</dbReference>
<dbReference type="InterPro" id="IPR021338">
    <property type="entry name" value="DUF2953"/>
</dbReference>
<evidence type="ECO:0008006" key="4">
    <source>
        <dbReference type="Google" id="ProtNLM"/>
    </source>
</evidence>
<accession>A0A162EAQ2</accession>
<dbReference type="RefSeq" id="WP_061948484.1">
    <property type="nucleotide sequence ID" value="NZ_LTAO01000012.1"/>
</dbReference>
<keyword evidence="3" id="KW-1185">Reference proteome</keyword>
<dbReference type="STRING" id="519424.AZF04_05240"/>
<dbReference type="Pfam" id="PF11167">
    <property type="entry name" value="DUF2953"/>
    <property type="match status" value="1"/>
</dbReference>
<evidence type="ECO:0000313" key="3">
    <source>
        <dbReference type="Proteomes" id="UP000075806"/>
    </source>
</evidence>
<keyword evidence="1" id="KW-0812">Transmembrane</keyword>
<evidence type="ECO:0000313" key="2">
    <source>
        <dbReference type="EMBL" id="KYG32171.1"/>
    </source>
</evidence>
<reference evidence="2" key="1">
    <citation type="submission" date="2016-02" db="EMBL/GenBank/DDBJ databases">
        <title>Genome sequence of Bacillus trypoxylicola KCTC 13244(T).</title>
        <authorList>
            <person name="Jeong H."/>
            <person name="Park S.-H."/>
            <person name="Choi S.-K."/>
        </authorList>
    </citation>
    <scope>NUCLEOTIDE SEQUENCE [LARGE SCALE GENOMIC DNA]</scope>
    <source>
        <strain evidence="2">KCTC 13244</strain>
    </source>
</reference>
<dbReference type="OrthoDB" id="1683589at2"/>
<protein>
    <recommendedName>
        <fullName evidence="4">DUF2953 domain-containing protein</fullName>
    </recommendedName>
</protein>
<evidence type="ECO:0000256" key="1">
    <source>
        <dbReference type="SAM" id="Phobius"/>
    </source>
</evidence>
<dbReference type="AlphaFoldDB" id="A0A162EAQ2"/>
<feature type="transmembrane region" description="Helical" evidence="1">
    <location>
        <begin position="185"/>
        <end position="203"/>
    </location>
</feature>
<keyword evidence="1" id="KW-1133">Transmembrane helix</keyword>
<sequence>MIWFILAFVFILLLVTLMSTKLNINIQYYHHSYNDLLTISVKLWAMHIYTFSSPLMNIEPSNLTVEIDEQSNSPLGNKKDKKTFDLKWLKEKLILSKDFLEHVQGFYKISRRFLKKWQVHNLEWKSEIATGDAVLTGMLAAGLWSVKSLFVGVTSQFVTLKRMPILHIQPVYQGKFTKTDFSCMFSFRIGQAIIAGLLIVKHWRSMRNKKTNISSSANHSI</sequence>
<comment type="caution">
    <text evidence="2">The sequence shown here is derived from an EMBL/GenBank/DDBJ whole genome shotgun (WGS) entry which is preliminary data.</text>
</comment>
<organism evidence="2 3">
    <name type="scientific">Alkalihalobacillus trypoxylicola</name>
    <dbReference type="NCBI Taxonomy" id="519424"/>
    <lineage>
        <taxon>Bacteria</taxon>
        <taxon>Bacillati</taxon>
        <taxon>Bacillota</taxon>
        <taxon>Bacilli</taxon>
        <taxon>Bacillales</taxon>
        <taxon>Bacillaceae</taxon>
        <taxon>Alkalihalobacillus</taxon>
    </lineage>
</organism>
<gene>
    <name evidence="2" type="ORF">AZF04_05240</name>
</gene>
<proteinExistence type="predicted"/>
<name>A0A162EAQ2_9BACI</name>
<keyword evidence="1" id="KW-0472">Membrane</keyword>
<dbReference type="EMBL" id="LTAO01000012">
    <property type="protein sequence ID" value="KYG32171.1"/>
    <property type="molecule type" value="Genomic_DNA"/>
</dbReference>